<accession>A0A0G4P9Y7</accession>
<gene>
    <name evidence="1" type="ORF">PCAMFM013_S009g000071</name>
</gene>
<proteinExistence type="predicted"/>
<protein>
    <submittedName>
        <fullName evidence="1">Str. FM013</fullName>
    </submittedName>
</protein>
<dbReference type="AlphaFoldDB" id="A0A0G4P9Y7"/>
<dbReference type="EMBL" id="HG793142">
    <property type="protein sequence ID" value="CRL23131.1"/>
    <property type="molecule type" value="Genomic_DNA"/>
</dbReference>
<evidence type="ECO:0000313" key="2">
    <source>
        <dbReference type="Proteomes" id="UP000053732"/>
    </source>
</evidence>
<name>A0A0G4P9Y7_PENC3</name>
<organism evidence="1 2">
    <name type="scientific">Penicillium camemberti (strain FM 013)</name>
    <dbReference type="NCBI Taxonomy" id="1429867"/>
    <lineage>
        <taxon>Eukaryota</taxon>
        <taxon>Fungi</taxon>
        <taxon>Dikarya</taxon>
        <taxon>Ascomycota</taxon>
        <taxon>Pezizomycotina</taxon>
        <taxon>Eurotiomycetes</taxon>
        <taxon>Eurotiomycetidae</taxon>
        <taxon>Eurotiales</taxon>
        <taxon>Aspergillaceae</taxon>
        <taxon>Penicillium</taxon>
    </lineage>
</organism>
<reference evidence="1 2" key="1">
    <citation type="journal article" date="2014" name="Nat. Commun.">
        <title>Multiple recent horizontal transfers of a large genomic region in cheese making fungi.</title>
        <authorList>
            <person name="Cheeseman K."/>
            <person name="Ropars J."/>
            <person name="Renault P."/>
            <person name="Dupont J."/>
            <person name="Gouzy J."/>
            <person name="Branca A."/>
            <person name="Abraham A.L."/>
            <person name="Ceppi M."/>
            <person name="Conseiller E."/>
            <person name="Debuchy R."/>
            <person name="Malagnac F."/>
            <person name="Goarin A."/>
            <person name="Silar P."/>
            <person name="Lacoste S."/>
            <person name="Sallet E."/>
            <person name="Bensimon A."/>
            <person name="Giraud T."/>
            <person name="Brygoo Y."/>
        </authorList>
    </citation>
    <scope>NUCLEOTIDE SEQUENCE [LARGE SCALE GENOMIC DNA]</scope>
    <source>
        <strain evidence="2">FM 013</strain>
    </source>
</reference>
<evidence type="ECO:0000313" key="1">
    <source>
        <dbReference type="EMBL" id="CRL23131.1"/>
    </source>
</evidence>
<dbReference type="Proteomes" id="UP000053732">
    <property type="component" value="Unassembled WGS sequence"/>
</dbReference>
<sequence length="50" mass="5613">MSWIIFLGPMLGVIERHSPTIVCRIGALPRTTGQNGKHRIVQDFPFHIGN</sequence>
<keyword evidence="2" id="KW-1185">Reference proteome</keyword>